<keyword evidence="2" id="KW-1185">Reference proteome</keyword>
<organism evidence="1 2">
    <name type="scientific">Daphnia galeata</name>
    <dbReference type="NCBI Taxonomy" id="27404"/>
    <lineage>
        <taxon>Eukaryota</taxon>
        <taxon>Metazoa</taxon>
        <taxon>Ecdysozoa</taxon>
        <taxon>Arthropoda</taxon>
        <taxon>Crustacea</taxon>
        <taxon>Branchiopoda</taxon>
        <taxon>Diplostraca</taxon>
        <taxon>Cladocera</taxon>
        <taxon>Anomopoda</taxon>
        <taxon>Daphniidae</taxon>
        <taxon>Daphnia</taxon>
    </lineage>
</organism>
<dbReference type="OrthoDB" id="10302592at2759"/>
<gene>
    <name evidence="1" type="ORF">DGAL_LOCUS9994</name>
</gene>
<dbReference type="EMBL" id="CAKKLH010000235">
    <property type="protein sequence ID" value="CAH0106833.1"/>
    <property type="molecule type" value="Genomic_DNA"/>
</dbReference>
<comment type="caution">
    <text evidence="1">The sequence shown here is derived from an EMBL/GenBank/DDBJ whole genome shotgun (WGS) entry which is preliminary data.</text>
</comment>
<sequence length="220" mass="24746">MVGLYCISFNFIQGSLAFPSIEKLNTERKDNDYHVAQPTSKRSMSPKMVDMELTIDDVARSVSLELTTTDEKSNQVFVRPKATRGRPKKSQIKAIASCQEIVGRKSISVSSKATSNVKNNSRKRKSEITTFVADESKLDYNSRTHHKTNLLLKSEPSTFQKPVGQPTRFNTYLALPDDPVRAQQWSAKDWNVTLLQLLPKCVMSLKIHDPTTILMASAIE</sequence>
<name>A0A8J2WL29_9CRUS</name>
<evidence type="ECO:0000313" key="1">
    <source>
        <dbReference type="EMBL" id="CAH0106833.1"/>
    </source>
</evidence>
<proteinExistence type="predicted"/>
<dbReference type="Proteomes" id="UP000789390">
    <property type="component" value="Unassembled WGS sequence"/>
</dbReference>
<evidence type="ECO:0000313" key="2">
    <source>
        <dbReference type="Proteomes" id="UP000789390"/>
    </source>
</evidence>
<dbReference type="AlphaFoldDB" id="A0A8J2WL29"/>
<accession>A0A8J2WL29</accession>
<reference evidence="1" key="1">
    <citation type="submission" date="2021-11" db="EMBL/GenBank/DDBJ databases">
        <authorList>
            <person name="Schell T."/>
        </authorList>
    </citation>
    <scope>NUCLEOTIDE SEQUENCE</scope>
    <source>
        <strain evidence="1">M5</strain>
    </source>
</reference>
<protein>
    <submittedName>
        <fullName evidence="1">Uncharacterized protein</fullName>
    </submittedName>
</protein>